<organism evidence="14 15">
    <name type="scientific">Marinithermus hydrothermalis (strain DSM 14884 / JCM 11576 / T1)</name>
    <dbReference type="NCBI Taxonomy" id="869210"/>
    <lineage>
        <taxon>Bacteria</taxon>
        <taxon>Thermotogati</taxon>
        <taxon>Deinococcota</taxon>
        <taxon>Deinococci</taxon>
        <taxon>Thermales</taxon>
        <taxon>Thermaceae</taxon>
        <taxon>Marinithermus</taxon>
    </lineage>
</organism>
<evidence type="ECO:0000256" key="3">
    <source>
        <dbReference type="ARBA" id="ARBA00022555"/>
    </source>
</evidence>
<feature type="domain" description="CBS" evidence="13">
    <location>
        <begin position="311"/>
        <end position="366"/>
    </location>
</feature>
<protein>
    <submittedName>
        <fullName evidence="14">Polynucleotide adenylyltransferase region</fullName>
    </submittedName>
</protein>
<name>F2NQP0_MARHT</name>
<dbReference type="Pfam" id="PF00571">
    <property type="entry name" value="CBS"/>
    <property type="match status" value="2"/>
</dbReference>
<dbReference type="Proteomes" id="UP000007030">
    <property type="component" value="Chromosome"/>
</dbReference>
<evidence type="ECO:0000313" key="15">
    <source>
        <dbReference type="Proteomes" id="UP000007030"/>
    </source>
</evidence>
<evidence type="ECO:0000256" key="9">
    <source>
        <dbReference type="ARBA" id="ARBA00022842"/>
    </source>
</evidence>
<evidence type="ECO:0000259" key="13">
    <source>
        <dbReference type="PROSITE" id="PS51371"/>
    </source>
</evidence>
<dbReference type="SUPFAM" id="SSF81301">
    <property type="entry name" value="Nucleotidyltransferase"/>
    <property type="match status" value="1"/>
</dbReference>
<dbReference type="STRING" id="869210.Marky_1238"/>
<dbReference type="GO" id="GO:0046872">
    <property type="term" value="F:metal ion binding"/>
    <property type="evidence" value="ECO:0007669"/>
    <property type="project" value="UniProtKB-KW"/>
</dbReference>
<reference evidence="14 15" key="1">
    <citation type="journal article" date="2012" name="Stand. Genomic Sci.">
        <title>Complete genome sequence of the aerobic, heterotroph Marinithermus hydrothermalis type strain (T1(T)) from a deep-sea hydrothermal vent chimney.</title>
        <authorList>
            <person name="Copeland A."/>
            <person name="Gu W."/>
            <person name="Yasawong M."/>
            <person name="Lapidus A."/>
            <person name="Lucas S."/>
            <person name="Deshpande S."/>
            <person name="Pagani I."/>
            <person name="Tapia R."/>
            <person name="Cheng J.F."/>
            <person name="Goodwin L.A."/>
            <person name="Pitluck S."/>
            <person name="Liolios K."/>
            <person name="Ivanova N."/>
            <person name="Mavromatis K."/>
            <person name="Mikhailova N."/>
            <person name="Pati A."/>
            <person name="Chen A."/>
            <person name="Palaniappan K."/>
            <person name="Land M."/>
            <person name="Pan C."/>
            <person name="Brambilla E.M."/>
            <person name="Rohde M."/>
            <person name="Tindall B.J."/>
            <person name="Sikorski J."/>
            <person name="Goker M."/>
            <person name="Detter J.C."/>
            <person name="Bristow J."/>
            <person name="Eisen J.A."/>
            <person name="Markowitz V."/>
            <person name="Hugenholtz P."/>
            <person name="Kyrpides N.C."/>
            <person name="Klenk H.P."/>
            <person name="Woyke T."/>
        </authorList>
    </citation>
    <scope>NUCLEOTIDE SEQUENCE [LARGE SCALE GENOMIC DNA]</scope>
    <source>
        <strain evidence="15">DSM 14884 / JCM 11576 / T1</strain>
    </source>
</reference>
<comment type="cofactor">
    <cofactor evidence="1">
        <name>Mg(2+)</name>
        <dbReference type="ChEBI" id="CHEBI:18420"/>
    </cofactor>
</comment>
<dbReference type="SUPFAM" id="SSF54631">
    <property type="entry name" value="CBS-domain pair"/>
    <property type="match status" value="1"/>
</dbReference>
<dbReference type="InterPro" id="IPR043519">
    <property type="entry name" value="NT_sf"/>
</dbReference>
<dbReference type="PANTHER" id="PTHR47788">
    <property type="entry name" value="POLYA POLYMERASE"/>
    <property type="match status" value="1"/>
</dbReference>
<dbReference type="InterPro" id="IPR002646">
    <property type="entry name" value="PolA_pol_head_dom"/>
</dbReference>
<dbReference type="OrthoDB" id="9805698at2"/>
<evidence type="ECO:0000256" key="11">
    <source>
        <dbReference type="PROSITE-ProRule" id="PRU00703"/>
    </source>
</evidence>
<proteinExistence type="inferred from homology"/>
<dbReference type="GO" id="GO:0000049">
    <property type="term" value="F:tRNA binding"/>
    <property type="evidence" value="ECO:0007669"/>
    <property type="project" value="UniProtKB-KW"/>
</dbReference>
<evidence type="ECO:0000256" key="4">
    <source>
        <dbReference type="ARBA" id="ARBA00022679"/>
    </source>
</evidence>
<evidence type="ECO:0000313" key="14">
    <source>
        <dbReference type="EMBL" id="AEB11978.1"/>
    </source>
</evidence>
<evidence type="ECO:0000256" key="10">
    <source>
        <dbReference type="ARBA" id="ARBA00022884"/>
    </source>
</evidence>
<dbReference type="Pfam" id="PF01743">
    <property type="entry name" value="PolyA_pol"/>
    <property type="match status" value="1"/>
</dbReference>
<evidence type="ECO:0000256" key="1">
    <source>
        <dbReference type="ARBA" id="ARBA00001946"/>
    </source>
</evidence>
<keyword evidence="15" id="KW-1185">Reference proteome</keyword>
<feature type="domain" description="CBS" evidence="13">
    <location>
        <begin position="372"/>
        <end position="427"/>
    </location>
</feature>
<dbReference type="InterPro" id="IPR046342">
    <property type="entry name" value="CBS_dom_sf"/>
</dbReference>
<dbReference type="KEGG" id="mhd:Marky_1238"/>
<dbReference type="HOGENOM" id="CLU_015961_5_0_0"/>
<evidence type="ECO:0000256" key="6">
    <source>
        <dbReference type="ARBA" id="ARBA00022695"/>
    </source>
</evidence>
<comment type="similarity">
    <text evidence="2 12">Belongs to the tRNA nucleotidyltransferase/poly(A) polymerase family.</text>
</comment>
<dbReference type="eggNOG" id="COG0618">
    <property type="taxonomic scope" value="Bacteria"/>
</dbReference>
<dbReference type="RefSeq" id="WP_013704025.1">
    <property type="nucleotide sequence ID" value="NC_015387.1"/>
</dbReference>
<dbReference type="Gene3D" id="3.10.580.10">
    <property type="entry name" value="CBS-domain"/>
    <property type="match status" value="1"/>
</dbReference>
<keyword evidence="3" id="KW-0820">tRNA-binding</keyword>
<dbReference type="Gene3D" id="1.10.3090.10">
    <property type="entry name" value="cca-adding enzyme, domain 2"/>
    <property type="match status" value="2"/>
</dbReference>
<keyword evidence="9" id="KW-0460">Magnesium</keyword>
<dbReference type="SUPFAM" id="SSF64182">
    <property type="entry name" value="DHH phosphoesterases"/>
    <property type="match status" value="1"/>
</dbReference>
<dbReference type="SMART" id="SM00116">
    <property type="entry name" value="CBS"/>
    <property type="match status" value="2"/>
</dbReference>
<dbReference type="Gene3D" id="3.30.460.10">
    <property type="entry name" value="Beta Polymerase, domain 2"/>
    <property type="match status" value="1"/>
</dbReference>
<keyword evidence="4 12" id="KW-0808">Transferase</keyword>
<dbReference type="PANTHER" id="PTHR47788:SF1">
    <property type="entry name" value="A-ADDING TRNA NUCLEOTIDYLTRANSFERASE"/>
    <property type="match status" value="1"/>
</dbReference>
<gene>
    <name evidence="14" type="ordered locus">Marky_1238</name>
</gene>
<dbReference type="CDD" id="cd05398">
    <property type="entry name" value="NT_ClassII-CCAase"/>
    <property type="match status" value="1"/>
</dbReference>
<dbReference type="InterPro" id="IPR038763">
    <property type="entry name" value="DHH_sf"/>
</dbReference>
<evidence type="ECO:0000256" key="12">
    <source>
        <dbReference type="RuleBase" id="RU003953"/>
    </source>
</evidence>
<keyword evidence="8" id="KW-0547">Nucleotide-binding</keyword>
<dbReference type="InterPro" id="IPR000644">
    <property type="entry name" value="CBS_dom"/>
</dbReference>
<evidence type="ECO:0000256" key="2">
    <source>
        <dbReference type="ARBA" id="ARBA00007265"/>
    </source>
</evidence>
<dbReference type="InterPro" id="IPR052390">
    <property type="entry name" value="tRNA_nt/polyA_polymerase"/>
</dbReference>
<dbReference type="SUPFAM" id="SSF81891">
    <property type="entry name" value="Poly A polymerase C-terminal region-like"/>
    <property type="match status" value="1"/>
</dbReference>
<dbReference type="eggNOG" id="COG0617">
    <property type="taxonomic scope" value="Bacteria"/>
</dbReference>
<evidence type="ECO:0000256" key="7">
    <source>
        <dbReference type="ARBA" id="ARBA00022723"/>
    </source>
</evidence>
<dbReference type="AlphaFoldDB" id="F2NQP0"/>
<sequence length="825" mass="89907">MKVIVGHENLDFDALGSMVLARHLHPGARLVLVGGLEGRIRTVVNLFEDHLGLMLAAEVPLEAVTEVIVVDTRSAGRIGPFARLVGRVPFTVYDHHPPADGDVPAAGGALRAVGATVTILCRLLEDRGFVPAPEEATLAYAGLWEDTGGFTYPGSTPEDLEAAAFLMRAGADVGLVREWVRERYGAEVHGVLRQLLASAEVLEVEGIRVVLARARQDGYVPALAPLAHTLMDLYDADAGLLLLELGEQHMVIARSRKRLDVARLLGELFGGGGHARAAFARVELDLDAVEARIKEALGHFLEHEPTLGDLMTRGVETLPAYLTVSEALAHLVERGYGGMPVVEDGRVLGVVRRRDLERAQHHGMGEAQVTGFMQPAVTLDPSVPLSEAEAALKRGAGRVLVVQDGRLVGIFTRTDLYRLYAARARDPDALVPRLLERLPEGIRRVLEVLKERFAPQDGRIYLVGGAVRDAVLGEAVGDVDLVLEGLSAAEVARALVEALGGSYGLHYAFGTAHVRLASGVEVDLAEAREEHYPYPGALPVVRPSTIQRDLARRDFTVNAMALRVHPEPLVLLDPYGGLEDLEERRLRPLSAVSFVEDPSRIVRGLRLAARLGLTFAPQAEAQLEAALTPKVIRQASKSRLRGELLLALAEPSPLRVLEQMHSKRVLERLYGLRLTPPVRQALERLEALRPAEAPEPEAYLYLLLYGARDPEGFVRTFGFPGRLLEGLAVLREPPEDPEAVRKFGGALVQAFCALYPDRAAWLARPRRTLRGRDVLALGLAPGPQVGEVLRRVAEARARGEVRGFEEELALARKLVEDYGTNRSSR</sequence>
<keyword evidence="11" id="KW-0129">CBS domain</keyword>
<keyword evidence="5" id="KW-0819">tRNA processing</keyword>
<dbReference type="GO" id="GO:0016779">
    <property type="term" value="F:nucleotidyltransferase activity"/>
    <property type="evidence" value="ECO:0007669"/>
    <property type="project" value="UniProtKB-KW"/>
</dbReference>
<dbReference type="GO" id="GO:0000166">
    <property type="term" value="F:nucleotide binding"/>
    <property type="evidence" value="ECO:0007669"/>
    <property type="project" value="UniProtKB-KW"/>
</dbReference>
<evidence type="ECO:0000256" key="8">
    <source>
        <dbReference type="ARBA" id="ARBA00022741"/>
    </source>
</evidence>
<keyword evidence="10 12" id="KW-0694">RNA-binding</keyword>
<keyword evidence="7" id="KW-0479">Metal-binding</keyword>
<accession>F2NQP0</accession>
<dbReference type="GO" id="GO:0008033">
    <property type="term" value="P:tRNA processing"/>
    <property type="evidence" value="ECO:0007669"/>
    <property type="project" value="UniProtKB-KW"/>
</dbReference>
<evidence type="ECO:0000256" key="5">
    <source>
        <dbReference type="ARBA" id="ARBA00022694"/>
    </source>
</evidence>
<dbReference type="eggNOG" id="COG0517">
    <property type="taxonomic scope" value="Bacteria"/>
</dbReference>
<dbReference type="PROSITE" id="PS51371">
    <property type="entry name" value="CBS"/>
    <property type="match status" value="2"/>
</dbReference>
<dbReference type="Gene3D" id="3.90.1640.10">
    <property type="entry name" value="inorganic pyrophosphatase (n-terminal core)"/>
    <property type="match status" value="1"/>
</dbReference>
<dbReference type="Gene3D" id="3.10.310.30">
    <property type="match status" value="1"/>
</dbReference>
<keyword evidence="6 14" id="KW-0548">Nucleotidyltransferase</keyword>
<dbReference type="EMBL" id="CP002630">
    <property type="protein sequence ID" value="AEB11978.1"/>
    <property type="molecule type" value="Genomic_DNA"/>
</dbReference>